<name>A0ACB8RBY1_9AGAM</name>
<dbReference type="Proteomes" id="UP000814033">
    <property type="component" value="Unassembled WGS sequence"/>
</dbReference>
<gene>
    <name evidence="1" type="ORF">FA95DRAFT_669686</name>
</gene>
<reference evidence="1" key="2">
    <citation type="journal article" date="2022" name="New Phytol.">
        <title>Evolutionary transition to the ectomycorrhizal habit in the genomes of a hyperdiverse lineage of mushroom-forming fungi.</title>
        <authorList>
            <person name="Looney B."/>
            <person name="Miyauchi S."/>
            <person name="Morin E."/>
            <person name="Drula E."/>
            <person name="Courty P.E."/>
            <person name="Kohler A."/>
            <person name="Kuo A."/>
            <person name="LaButti K."/>
            <person name="Pangilinan J."/>
            <person name="Lipzen A."/>
            <person name="Riley R."/>
            <person name="Andreopoulos W."/>
            <person name="He G."/>
            <person name="Johnson J."/>
            <person name="Nolan M."/>
            <person name="Tritt A."/>
            <person name="Barry K.W."/>
            <person name="Grigoriev I.V."/>
            <person name="Nagy L.G."/>
            <person name="Hibbett D."/>
            <person name="Henrissat B."/>
            <person name="Matheny P.B."/>
            <person name="Labbe J."/>
            <person name="Martin F.M."/>
        </authorList>
    </citation>
    <scope>NUCLEOTIDE SEQUENCE</scope>
    <source>
        <strain evidence="1">FP105234-sp</strain>
    </source>
</reference>
<keyword evidence="2" id="KW-1185">Reference proteome</keyword>
<comment type="caution">
    <text evidence="1">The sequence shown here is derived from an EMBL/GenBank/DDBJ whole genome shotgun (WGS) entry which is preliminary data.</text>
</comment>
<reference evidence="1" key="1">
    <citation type="submission" date="2021-02" db="EMBL/GenBank/DDBJ databases">
        <authorList>
            <consortium name="DOE Joint Genome Institute"/>
            <person name="Ahrendt S."/>
            <person name="Looney B.P."/>
            <person name="Miyauchi S."/>
            <person name="Morin E."/>
            <person name="Drula E."/>
            <person name="Courty P.E."/>
            <person name="Chicoki N."/>
            <person name="Fauchery L."/>
            <person name="Kohler A."/>
            <person name="Kuo A."/>
            <person name="Labutti K."/>
            <person name="Pangilinan J."/>
            <person name="Lipzen A."/>
            <person name="Riley R."/>
            <person name="Andreopoulos W."/>
            <person name="He G."/>
            <person name="Johnson J."/>
            <person name="Barry K.W."/>
            <person name="Grigoriev I.V."/>
            <person name="Nagy L."/>
            <person name="Hibbett D."/>
            <person name="Henrissat B."/>
            <person name="Matheny P.B."/>
            <person name="Labbe J."/>
            <person name="Martin F."/>
        </authorList>
    </citation>
    <scope>NUCLEOTIDE SEQUENCE</scope>
    <source>
        <strain evidence="1">FP105234-sp</strain>
    </source>
</reference>
<sequence>MVAVSSGGDKEAVDGQATEDGGIRATIALSQDKAIALVEFQPIKQSARYFPTMASPSLPRSLVAFAEAHHFHCSYAHFYPKFDIWRAPQHPHAAVRYFELRDAISSSSDWLMGKMCGTRQLILSSRSVEAVYSASGRLCGTELISVIETSNTYSMR</sequence>
<evidence type="ECO:0000313" key="1">
    <source>
        <dbReference type="EMBL" id="KAI0041679.1"/>
    </source>
</evidence>
<evidence type="ECO:0000313" key="2">
    <source>
        <dbReference type="Proteomes" id="UP000814033"/>
    </source>
</evidence>
<accession>A0ACB8RBY1</accession>
<organism evidence="1 2">
    <name type="scientific">Auriscalpium vulgare</name>
    <dbReference type="NCBI Taxonomy" id="40419"/>
    <lineage>
        <taxon>Eukaryota</taxon>
        <taxon>Fungi</taxon>
        <taxon>Dikarya</taxon>
        <taxon>Basidiomycota</taxon>
        <taxon>Agaricomycotina</taxon>
        <taxon>Agaricomycetes</taxon>
        <taxon>Russulales</taxon>
        <taxon>Auriscalpiaceae</taxon>
        <taxon>Auriscalpium</taxon>
    </lineage>
</organism>
<dbReference type="EMBL" id="MU276108">
    <property type="protein sequence ID" value="KAI0041679.1"/>
    <property type="molecule type" value="Genomic_DNA"/>
</dbReference>
<proteinExistence type="predicted"/>
<protein>
    <submittedName>
        <fullName evidence="1">Uncharacterized protein</fullName>
    </submittedName>
</protein>